<proteinExistence type="predicted"/>
<dbReference type="AlphaFoldDB" id="A0A2W5SUK8"/>
<evidence type="ECO:0000256" key="2">
    <source>
        <dbReference type="ARBA" id="ARBA00023125"/>
    </source>
</evidence>
<evidence type="ECO:0000256" key="4">
    <source>
        <dbReference type="PROSITE-ProRule" id="PRU00335"/>
    </source>
</evidence>
<evidence type="ECO:0000313" key="6">
    <source>
        <dbReference type="EMBL" id="PZR06969.1"/>
    </source>
</evidence>
<dbReference type="SUPFAM" id="SSF48498">
    <property type="entry name" value="Tetracyclin repressor-like, C-terminal domain"/>
    <property type="match status" value="1"/>
</dbReference>
<dbReference type="InterPro" id="IPR009057">
    <property type="entry name" value="Homeodomain-like_sf"/>
</dbReference>
<sequence length="190" mass="20538">MPAALISKEVVLSRILERFRDQGYDGASLAELSAATGLGKSSLYHYFPGGKSDMAEQVLAHLDALLQAALFEPLKRAATPQKKLDAMLSAVDAFYEGGKRACLLERLTASVDRREFKRPLAAAFMKWMSAVEKLAREAGLPKATARARAEKLVVAVEGALIVSAGIDDAGPFKRTLAELRRSTLAPTRAH</sequence>
<organism evidence="6 7">
    <name type="scientific">Archangium gephyra</name>
    <dbReference type="NCBI Taxonomy" id="48"/>
    <lineage>
        <taxon>Bacteria</taxon>
        <taxon>Pseudomonadati</taxon>
        <taxon>Myxococcota</taxon>
        <taxon>Myxococcia</taxon>
        <taxon>Myxococcales</taxon>
        <taxon>Cystobacterineae</taxon>
        <taxon>Archangiaceae</taxon>
        <taxon>Archangium</taxon>
    </lineage>
</organism>
<evidence type="ECO:0000256" key="3">
    <source>
        <dbReference type="ARBA" id="ARBA00023163"/>
    </source>
</evidence>
<dbReference type="PANTHER" id="PTHR47506">
    <property type="entry name" value="TRANSCRIPTIONAL REGULATORY PROTEIN"/>
    <property type="match status" value="1"/>
</dbReference>
<keyword evidence="1" id="KW-0805">Transcription regulation</keyword>
<dbReference type="InterPro" id="IPR001647">
    <property type="entry name" value="HTH_TetR"/>
</dbReference>
<dbReference type="Gene3D" id="1.10.357.10">
    <property type="entry name" value="Tetracycline Repressor, domain 2"/>
    <property type="match status" value="1"/>
</dbReference>
<dbReference type="EMBL" id="QFQP01000035">
    <property type="protein sequence ID" value="PZR06969.1"/>
    <property type="molecule type" value="Genomic_DNA"/>
</dbReference>
<dbReference type="Proteomes" id="UP000249061">
    <property type="component" value="Unassembled WGS sequence"/>
</dbReference>
<dbReference type="InterPro" id="IPR036271">
    <property type="entry name" value="Tet_transcr_reg_TetR-rel_C_sf"/>
</dbReference>
<evidence type="ECO:0000313" key="7">
    <source>
        <dbReference type="Proteomes" id="UP000249061"/>
    </source>
</evidence>
<keyword evidence="2 4" id="KW-0238">DNA-binding</keyword>
<gene>
    <name evidence="6" type="ORF">DI536_29310</name>
</gene>
<dbReference type="PROSITE" id="PS50977">
    <property type="entry name" value="HTH_TETR_2"/>
    <property type="match status" value="1"/>
</dbReference>
<name>A0A2W5SUK8_9BACT</name>
<comment type="caution">
    <text evidence="6">The sequence shown here is derived from an EMBL/GenBank/DDBJ whole genome shotgun (WGS) entry which is preliminary data.</text>
</comment>
<accession>A0A2W5SUK8</accession>
<dbReference type="SUPFAM" id="SSF46689">
    <property type="entry name" value="Homeodomain-like"/>
    <property type="match status" value="1"/>
</dbReference>
<feature type="DNA-binding region" description="H-T-H motif" evidence="4">
    <location>
        <begin position="28"/>
        <end position="47"/>
    </location>
</feature>
<dbReference type="PANTHER" id="PTHR47506:SF1">
    <property type="entry name" value="HTH-TYPE TRANSCRIPTIONAL REGULATOR YJDC"/>
    <property type="match status" value="1"/>
</dbReference>
<evidence type="ECO:0000259" key="5">
    <source>
        <dbReference type="PROSITE" id="PS50977"/>
    </source>
</evidence>
<feature type="domain" description="HTH tetR-type" evidence="5">
    <location>
        <begin position="5"/>
        <end position="65"/>
    </location>
</feature>
<dbReference type="Pfam" id="PF21993">
    <property type="entry name" value="TetR_C_13_2"/>
    <property type="match status" value="1"/>
</dbReference>
<dbReference type="GO" id="GO:0003677">
    <property type="term" value="F:DNA binding"/>
    <property type="evidence" value="ECO:0007669"/>
    <property type="project" value="UniProtKB-UniRule"/>
</dbReference>
<dbReference type="Pfam" id="PF00440">
    <property type="entry name" value="TetR_N"/>
    <property type="match status" value="1"/>
</dbReference>
<evidence type="ECO:0000256" key="1">
    <source>
        <dbReference type="ARBA" id="ARBA00023015"/>
    </source>
</evidence>
<reference evidence="6 7" key="1">
    <citation type="submission" date="2017-08" db="EMBL/GenBank/DDBJ databases">
        <title>Infants hospitalized years apart are colonized by the same room-sourced microbial strains.</title>
        <authorList>
            <person name="Brooks B."/>
            <person name="Olm M.R."/>
            <person name="Firek B.A."/>
            <person name="Baker R."/>
            <person name="Thomas B.C."/>
            <person name="Morowitz M.J."/>
            <person name="Banfield J.F."/>
        </authorList>
    </citation>
    <scope>NUCLEOTIDE SEQUENCE [LARGE SCALE GENOMIC DNA]</scope>
    <source>
        <strain evidence="6">S2_003_000_R2_14</strain>
    </source>
</reference>
<keyword evidence="3" id="KW-0804">Transcription</keyword>
<protein>
    <submittedName>
        <fullName evidence="6">TetR/AcrR family transcriptional regulator</fullName>
    </submittedName>
</protein>
<dbReference type="InterPro" id="IPR054156">
    <property type="entry name" value="YxaF_TetR_C"/>
</dbReference>